<dbReference type="RefSeq" id="WP_224476793.1">
    <property type="nucleotide sequence ID" value="NZ_JAIUJS010000001.1"/>
</dbReference>
<dbReference type="EMBL" id="JAIUJS010000001">
    <property type="protein sequence ID" value="MCA0151824.1"/>
    <property type="molecule type" value="Genomic_DNA"/>
</dbReference>
<evidence type="ECO:0000256" key="1">
    <source>
        <dbReference type="SAM" id="Phobius"/>
    </source>
</evidence>
<reference evidence="3" key="1">
    <citation type="submission" date="2023-07" db="EMBL/GenBank/DDBJ databases">
        <authorList>
            <person name="Yue Y."/>
        </authorList>
    </citation>
    <scope>NUCLEOTIDE SEQUENCE [LARGE SCALE GENOMIC DNA]</scope>
    <source>
        <strain evidence="3">2Y89</strain>
    </source>
</reference>
<evidence type="ECO:0000313" key="3">
    <source>
        <dbReference type="Proteomes" id="UP001198402"/>
    </source>
</evidence>
<evidence type="ECO:0000313" key="2">
    <source>
        <dbReference type="EMBL" id="MCA0151824.1"/>
    </source>
</evidence>
<accession>A0ABS7XW05</accession>
<comment type="caution">
    <text evidence="2">The sequence shown here is derived from an EMBL/GenBank/DDBJ whole genome shotgun (WGS) entry which is preliminary data.</text>
</comment>
<dbReference type="Pfam" id="PF19578">
    <property type="entry name" value="DUF6090"/>
    <property type="match status" value="1"/>
</dbReference>
<dbReference type="InterPro" id="IPR045749">
    <property type="entry name" value="DUF6090"/>
</dbReference>
<name>A0ABS7XW05_9FLAO</name>
<organism evidence="2 3">
    <name type="scientific">Winogradskyella vincentii</name>
    <dbReference type="NCBI Taxonomy" id="2877122"/>
    <lineage>
        <taxon>Bacteria</taxon>
        <taxon>Pseudomonadati</taxon>
        <taxon>Bacteroidota</taxon>
        <taxon>Flavobacteriia</taxon>
        <taxon>Flavobacteriales</taxon>
        <taxon>Flavobacteriaceae</taxon>
        <taxon>Winogradskyella</taxon>
    </lineage>
</organism>
<gene>
    <name evidence="2" type="ORF">LBV24_01260</name>
</gene>
<keyword evidence="1" id="KW-0812">Transmembrane</keyword>
<feature type="transmembrane region" description="Helical" evidence="1">
    <location>
        <begin position="12"/>
        <end position="29"/>
    </location>
</feature>
<sequence length="239" mass="27363">MEKKSTKYLKYAIGEIILVVIGILIALQINNWNELRKQKLLKINYLERLSNDIKQDTLNINKVVYEINKNQDCISNFIKTIGTENNTVSLDSAVTSYFERGWIISEFSPISNTYTDLSQTGNMKIIDNSELVDQIIEYYGYIDIIEKSNSINKDWITSIDIEVAQETPAFQLDPNTRQLFAHKNLDNAIKGILDNKDLLERNAAGHYWINESLSNNLLAIKGVTKELLSNIEKELDAIQ</sequence>
<protein>
    <submittedName>
        <fullName evidence="2">Uncharacterized protein</fullName>
    </submittedName>
</protein>
<keyword evidence="3" id="KW-1185">Reference proteome</keyword>
<keyword evidence="1" id="KW-0472">Membrane</keyword>
<keyword evidence="1" id="KW-1133">Transmembrane helix</keyword>
<proteinExistence type="predicted"/>
<dbReference type="Proteomes" id="UP001198402">
    <property type="component" value="Unassembled WGS sequence"/>
</dbReference>